<evidence type="ECO:0000313" key="4">
    <source>
        <dbReference type="Proteomes" id="UP000324324"/>
    </source>
</evidence>
<dbReference type="InterPro" id="IPR018634">
    <property type="entry name" value="ChrB_C"/>
</dbReference>
<dbReference type="InterPro" id="IPR046858">
    <property type="entry name" value="ChrB_N"/>
</dbReference>
<protein>
    <submittedName>
        <fullName evidence="3">Chromate resistance protein</fullName>
    </submittedName>
</protein>
<proteinExistence type="predicted"/>
<evidence type="ECO:0000259" key="1">
    <source>
        <dbReference type="Pfam" id="PF09828"/>
    </source>
</evidence>
<evidence type="ECO:0000313" key="3">
    <source>
        <dbReference type="EMBL" id="KAA6119559.1"/>
    </source>
</evidence>
<dbReference type="EMBL" id="VWRN01000050">
    <property type="protein sequence ID" value="KAA6119559.1"/>
    <property type="molecule type" value="Genomic_DNA"/>
</dbReference>
<feature type="domain" description="ChrB C-terminal" evidence="1">
    <location>
        <begin position="184"/>
        <end position="312"/>
    </location>
</feature>
<keyword evidence="4" id="KW-1185">Reference proteome</keyword>
<dbReference type="AlphaFoldDB" id="A0A5M8AA54"/>
<sequence>MTYLAAPWLLLLVTLPAGSTTARMRLWRAVNALGCATLRDGAYLLPASPERAERLNLLATDVRRHQGEAWLLAVSADGEQERAFALLFDRSPDYAQLQADIDQSGAALAQSNAAEVRRLLDRYQRAINAIRAVDFFPNDASNRVSASWDAFQRGAGRVLSPGEPHAADMGIVPRDPAQYQGRRWATRRHIWIDRIACAWLIQRFIDPHATFLWLADPQACPDDALGFDFDGAAFTHVGQRVSFEVLLASFGLEEDRALARIAAIVHALDVGGDPPAEAAGLEAMLSGLRQTARDDDQLLAEGIPVLSALHRHFSTRPKR</sequence>
<reference evidence="3 4" key="1">
    <citation type="submission" date="2019-09" db="EMBL/GenBank/DDBJ databases">
        <title>Isolation of a novel species in the genus Cupriavidus from patients with sepsis using whole genome sequencing.</title>
        <authorList>
            <person name="Kweon O.J."/>
            <person name="Lee M.-K."/>
        </authorList>
    </citation>
    <scope>NUCLEOTIDE SEQUENCE [LARGE SCALE GENOMIC DNA]</scope>
    <source>
        <strain evidence="3 4">MKL-01</strain>
    </source>
</reference>
<gene>
    <name evidence="3" type="ORF">F1599_18820</name>
</gene>
<dbReference type="RefSeq" id="WP_053821819.1">
    <property type="nucleotide sequence ID" value="NZ_CP080293.1"/>
</dbReference>
<organism evidence="3 4">
    <name type="scientific">Cupriavidus cauae</name>
    <dbReference type="NCBI Taxonomy" id="2608999"/>
    <lineage>
        <taxon>Bacteria</taxon>
        <taxon>Pseudomonadati</taxon>
        <taxon>Pseudomonadota</taxon>
        <taxon>Betaproteobacteria</taxon>
        <taxon>Burkholderiales</taxon>
        <taxon>Burkholderiaceae</taxon>
        <taxon>Cupriavidus</taxon>
    </lineage>
</organism>
<evidence type="ECO:0000259" key="2">
    <source>
        <dbReference type="Pfam" id="PF20229"/>
    </source>
</evidence>
<name>A0A5M8AA54_9BURK</name>
<dbReference type="Pfam" id="PF09828">
    <property type="entry name" value="ChrB_C"/>
    <property type="match status" value="1"/>
</dbReference>
<dbReference type="Proteomes" id="UP000324324">
    <property type="component" value="Unassembled WGS sequence"/>
</dbReference>
<accession>A0A5M8AA54</accession>
<feature type="domain" description="ChrB N-terminal" evidence="2">
    <location>
        <begin position="23"/>
        <end position="110"/>
    </location>
</feature>
<comment type="caution">
    <text evidence="3">The sequence shown here is derived from an EMBL/GenBank/DDBJ whole genome shotgun (WGS) entry which is preliminary data.</text>
</comment>
<dbReference type="Pfam" id="PF20229">
    <property type="entry name" value="ChrB_N"/>
    <property type="match status" value="1"/>
</dbReference>